<evidence type="ECO:0000256" key="1">
    <source>
        <dbReference type="SAM" id="MobiDB-lite"/>
    </source>
</evidence>
<dbReference type="OrthoDB" id="5356080at2759"/>
<dbReference type="EMBL" id="VXIT01000001">
    <property type="protein sequence ID" value="KAA6415445.1"/>
    <property type="molecule type" value="Genomic_DNA"/>
</dbReference>
<protein>
    <submittedName>
        <fullName evidence="2">Uncharacterized protein</fullName>
    </submittedName>
</protein>
<comment type="caution">
    <text evidence="2">The sequence shown here is derived from an EMBL/GenBank/DDBJ whole genome shotgun (WGS) entry which is preliminary data.</text>
</comment>
<dbReference type="Proteomes" id="UP000324767">
    <property type="component" value="Unassembled WGS sequence"/>
</dbReference>
<evidence type="ECO:0000313" key="2">
    <source>
        <dbReference type="EMBL" id="KAA6415445.1"/>
    </source>
</evidence>
<feature type="compositionally biased region" description="Basic and acidic residues" evidence="1">
    <location>
        <begin position="66"/>
        <end position="77"/>
    </location>
</feature>
<sequence>MAPARSSAKLSRAVTAETKSNTVHDSPQEDVRDADDSEASQVSDDMDVAQIVQGMMKSTKKRREARRNTIRQEHKNHIHQIEEDMRTTFKAHHNGVSDSHEARLATIAALLARKASIETSIMAHNRTIEKTYVETIQGLKVTLAGRARDLEP</sequence>
<name>A0A5M8Q2L1_9LECA</name>
<proteinExistence type="predicted"/>
<dbReference type="AlphaFoldDB" id="A0A5M8Q2L1"/>
<feature type="region of interest" description="Disordered" evidence="1">
    <location>
        <begin position="1"/>
        <end position="77"/>
    </location>
</feature>
<gene>
    <name evidence="2" type="ORF">FRX48_00160</name>
</gene>
<organism evidence="2 3">
    <name type="scientific">Lasallia pustulata</name>
    <dbReference type="NCBI Taxonomy" id="136370"/>
    <lineage>
        <taxon>Eukaryota</taxon>
        <taxon>Fungi</taxon>
        <taxon>Dikarya</taxon>
        <taxon>Ascomycota</taxon>
        <taxon>Pezizomycotina</taxon>
        <taxon>Lecanoromycetes</taxon>
        <taxon>OSLEUM clade</taxon>
        <taxon>Umbilicariomycetidae</taxon>
        <taxon>Umbilicariales</taxon>
        <taxon>Umbilicariaceae</taxon>
        <taxon>Lasallia</taxon>
    </lineage>
</organism>
<evidence type="ECO:0000313" key="3">
    <source>
        <dbReference type="Proteomes" id="UP000324767"/>
    </source>
</evidence>
<accession>A0A5M8Q2L1</accession>
<reference evidence="2 3" key="1">
    <citation type="submission" date="2019-09" db="EMBL/GenBank/DDBJ databases">
        <title>The hologenome of the rock-dwelling lichen Lasallia pustulata.</title>
        <authorList>
            <person name="Greshake Tzovaras B."/>
            <person name="Segers F."/>
            <person name="Bicker A."/>
            <person name="Dal Grande F."/>
            <person name="Otte J."/>
            <person name="Hankeln T."/>
            <person name="Schmitt I."/>
            <person name="Ebersberger I."/>
        </authorList>
    </citation>
    <scope>NUCLEOTIDE SEQUENCE [LARGE SCALE GENOMIC DNA]</scope>
    <source>
        <strain evidence="2">A1-1</strain>
    </source>
</reference>